<feature type="compositionally biased region" description="Polar residues" evidence="2">
    <location>
        <begin position="1422"/>
        <end position="1435"/>
    </location>
</feature>
<feature type="compositionally biased region" description="Low complexity" evidence="2">
    <location>
        <begin position="1003"/>
        <end position="1019"/>
    </location>
</feature>
<feature type="compositionally biased region" description="Basic and acidic residues" evidence="2">
    <location>
        <begin position="1049"/>
        <end position="1064"/>
    </location>
</feature>
<dbReference type="Pfam" id="PF07001">
    <property type="entry name" value="BAT2_N"/>
    <property type="match status" value="1"/>
</dbReference>
<feature type="region of interest" description="Disordered" evidence="2">
    <location>
        <begin position="1261"/>
        <end position="1324"/>
    </location>
</feature>
<feature type="compositionally biased region" description="Polar residues" evidence="2">
    <location>
        <begin position="1550"/>
        <end position="1567"/>
    </location>
</feature>
<dbReference type="InterPro" id="IPR038808">
    <property type="entry name" value="MOS1-like"/>
</dbReference>
<feature type="compositionally biased region" description="Basic and acidic residues" evidence="2">
    <location>
        <begin position="758"/>
        <end position="768"/>
    </location>
</feature>
<name>A0ABD2Z0Y9_9GENT</name>
<feature type="compositionally biased region" description="Polar residues" evidence="2">
    <location>
        <begin position="1162"/>
        <end position="1175"/>
    </location>
</feature>
<feature type="region of interest" description="Disordered" evidence="2">
    <location>
        <begin position="24"/>
        <end position="260"/>
    </location>
</feature>
<feature type="compositionally biased region" description="Basic and acidic residues" evidence="2">
    <location>
        <begin position="1532"/>
        <end position="1549"/>
    </location>
</feature>
<feature type="compositionally biased region" description="Polar residues" evidence="2">
    <location>
        <begin position="1363"/>
        <end position="1383"/>
    </location>
</feature>
<feature type="region of interest" description="Disordered" evidence="2">
    <location>
        <begin position="681"/>
        <end position="703"/>
    </location>
</feature>
<dbReference type="PANTHER" id="PTHR34805">
    <property type="entry name" value="PROTEIN MODIFIER OF SNC1 1"/>
    <property type="match status" value="1"/>
</dbReference>
<feature type="region of interest" description="Disordered" evidence="2">
    <location>
        <begin position="914"/>
        <end position="955"/>
    </location>
</feature>
<feature type="compositionally biased region" description="Basic and acidic residues" evidence="2">
    <location>
        <begin position="1408"/>
        <end position="1421"/>
    </location>
</feature>
<feature type="compositionally biased region" description="Low complexity" evidence="2">
    <location>
        <begin position="1183"/>
        <end position="1195"/>
    </location>
</feature>
<feature type="compositionally biased region" description="Basic and acidic residues" evidence="2">
    <location>
        <begin position="1477"/>
        <end position="1489"/>
    </location>
</feature>
<feature type="region of interest" description="Disordered" evidence="2">
    <location>
        <begin position="817"/>
        <end position="838"/>
    </location>
</feature>
<feature type="compositionally biased region" description="Polar residues" evidence="2">
    <location>
        <begin position="1113"/>
        <end position="1135"/>
    </location>
</feature>
<gene>
    <name evidence="4" type="ORF">ACH5RR_025511</name>
</gene>
<feature type="compositionally biased region" description="Basic and acidic residues" evidence="2">
    <location>
        <begin position="1353"/>
        <end position="1362"/>
    </location>
</feature>
<feature type="region of interest" description="Disordered" evidence="2">
    <location>
        <begin position="739"/>
        <end position="783"/>
    </location>
</feature>
<feature type="compositionally biased region" description="Low complexity" evidence="2">
    <location>
        <begin position="81"/>
        <end position="107"/>
    </location>
</feature>
<feature type="domain" description="BAT2 N-terminal" evidence="3">
    <location>
        <begin position="15"/>
        <end position="150"/>
    </location>
</feature>
<feature type="region of interest" description="Disordered" evidence="2">
    <location>
        <begin position="1353"/>
        <end position="1575"/>
    </location>
</feature>
<evidence type="ECO:0000259" key="3">
    <source>
        <dbReference type="Pfam" id="PF07001"/>
    </source>
</evidence>
<accession>A0ABD2Z0Y9</accession>
<feature type="region of interest" description="Disordered" evidence="2">
    <location>
        <begin position="469"/>
        <end position="502"/>
    </location>
</feature>
<feature type="compositionally biased region" description="Basic residues" evidence="2">
    <location>
        <begin position="987"/>
        <end position="998"/>
    </location>
</feature>
<dbReference type="PANTHER" id="PTHR34805:SF1">
    <property type="entry name" value="PROTEIN MODIFIER OF SNC1 1"/>
    <property type="match status" value="1"/>
</dbReference>
<feature type="region of interest" description="Disordered" evidence="2">
    <location>
        <begin position="514"/>
        <end position="535"/>
    </location>
</feature>
<keyword evidence="1" id="KW-0597">Phosphoprotein</keyword>
<feature type="compositionally biased region" description="Polar residues" evidence="2">
    <location>
        <begin position="187"/>
        <end position="207"/>
    </location>
</feature>
<evidence type="ECO:0000256" key="1">
    <source>
        <dbReference type="ARBA" id="ARBA00022553"/>
    </source>
</evidence>
<feature type="region of interest" description="Disordered" evidence="2">
    <location>
        <begin position="1162"/>
        <end position="1210"/>
    </location>
</feature>
<dbReference type="EMBL" id="JBJUIK010000011">
    <property type="protein sequence ID" value="KAL3512794.1"/>
    <property type="molecule type" value="Genomic_DNA"/>
</dbReference>
<feature type="compositionally biased region" description="Basic and acidic residues" evidence="2">
    <location>
        <begin position="1499"/>
        <end position="1520"/>
    </location>
</feature>
<keyword evidence="5" id="KW-1185">Reference proteome</keyword>
<feature type="region of interest" description="Disordered" evidence="2">
    <location>
        <begin position="417"/>
        <end position="454"/>
    </location>
</feature>
<sequence>MTSNILAGERRWASARRTGMTVLGKVAAPKPLNLPSQRSENHGLDPNVEIVPKGSLGWGSRPSSSASNPWGSSTLSPNADGSASSPSQLSGRPSSAGSGSRPSTAGSERTHERSANAWGPSSRPSSASGVLASNQASASLRPQSAETRPSSSQLSRFAESVSDGSLARGPSATVERMGVVSSENDRFSLSSGDFPTLNSSRDTSAKNSEARDQGSHSRPGSASGVQKKEQIETYQADVNSGTVNGWNRDGPQIADDGNQPSMAKWHGEPQQYPNSNVPPPQFDAWRGPPMNAPAAVWYRGPPPGPPYGAPVAPGGFPVEPFPYYRPQIPPPALANSHPVPLQGAGPRGHHPKNGELYRPQIPDAFVRPGMPFRPGFYPGPMPFEGYYGPPMGYCGSNELEVPFKGMAGPYVHNRYSNPNASDSVHSHARGGRGGSTPKTLSEHVEMAHSSDSSGQFKVLLKQHNEWDGKEGSENLVHMPPLNTSHSKKGGPSGVSSRREWGAEHDCEEEMYTRRMTEGENSSSQRLNDRGHDPDTVKVKSSEIVQAVVVDNSQINQSVTAASSPGMAQASLATDTGSTLTATSRDSTLMQKIEGLNIKVRASDGRYDGPETFDREEQKPRFQAIDTKVDDVVVKAGNVLVSCEKVPAAGNVGTVSPEMIASAGNGTLQPTFAPWRPHDHMHGRSGDNNKGRFRTPDGNGWQKKHVAAEPPSIAAASILSATDVHASKIRSAVAAIEIPSGNNEGESSTEIFDSSDTQAQRDKMRELAKQRATQLQKEEEERTREQKAKALAKLEELNRRTQGGNGLKTEKALLDVTQHEQNEQQTCTESSMDGAKSQDLKPASASISDVVSQVSVGNVHCADESVNLATILSSDRPKVLPLEPVILDAQPLKEEANDGDTTDCKVSSLINEGGASRHKWNSFKPKQNAPQQKTISEQSEAVTFTKAPKDESEASNEVYLVTPGEILSSSESHLLRNSNFVVEPSAQQRRKANRGGKKHKLDDAPLSSASSSTAPNESNPVEPCIQNENSKADFDTGAVEAVNTTVDGTESSKQHSSFHGEEARGRVSNNRKPQQSRRFPRNQQSNKFLEKFHGNDNVMWAPVRPQNKAEAATEMSQQTVQAATSAKNDNQIQSSSKNKRAEMERYVPKPVAKELAQLVNTQQPVSSSIELSTSDEFAQREESGLGSSGSLQPGSSTTCNVASTAESREVDSRLNKHVKAHGAWRQRGPAQALQNLSSSISNSSKNNWASVGQNQCVMPEFSSAKAEGKVSRHSNVSGDQNVSNDSDSTAPGISPVVRDQGLTGKGKRQTSKTEKSMGFNHDYDKNLISGEADRSRIQFSDSDIKHAEVTLSKESRGFEERSLSHWQPKSQPSSNNNQRGSRSTIGHGVTGEMGVVVKKDYPSQPRADIQPHVKEGSEKDCSQVDQSVFQNKSLSEVANVGHQRHRKERKMPTSKGRPYSPNEASSGADESSFVSADTHNKQHVSSDIKRSRNQNNHPGASRESRGDWNQERPRHNIHYEYHPVGSHNNSQSEKLEDRSHNAGTRYKDRAQSQSKRGSGNFHGRQSGSVRVDTGSG</sequence>
<evidence type="ECO:0000313" key="4">
    <source>
        <dbReference type="EMBL" id="KAL3512794.1"/>
    </source>
</evidence>
<feature type="compositionally biased region" description="Basic and acidic residues" evidence="2">
    <location>
        <begin position="526"/>
        <end position="535"/>
    </location>
</feature>
<feature type="compositionally biased region" description="Polar residues" evidence="2">
    <location>
        <begin position="923"/>
        <end position="941"/>
    </location>
</feature>
<feature type="region of interest" description="Disordered" evidence="2">
    <location>
        <begin position="1106"/>
        <end position="1141"/>
    </location>
</feature>
<feature type="compositionally biased region" description="Polar residues" evidence="2">
    <location>
        <begin position="1461"/>
        <end position="1476"/>
    </location>
</feature>
<evidence type="ECO:0000313" key="5">
    <source>
        <dbReference type="Proteomes" id="UP001630127"/>
    </source>
</evidence>
<reference evidence="4 5" key="1">
    <citation type="submission" date="2024-11" db="EMBL/GenBank/DDBJ databases">
        <title>A near-complete genome assembly of Cinchona calisaya.</title>
        <authorList>
            <person name="Lian D.C."/>
            <person name="Zhao X.W."/>
            <person name="Wei L."/>
        </authorList>
    </citation>
    <scope>NUCLEOTIDE SEQUENCE [LARGE SCALE GENOMIC DNA]</scope>
    <source>
        <tissue evidence="4">Nenye</tissue>
    </source>
</reference>
<proteinExistence type="predicted"/>
<protein>
    <recommendedName>
        <fullName evidence="3">BAT2 N-terminal domain-containing protein</fullName>
    </recommendedName>
</protein>
<evidence type="ECO:0000256" key="2">
    <source>
        <dbReference type="SAM" id="MobiDB-lite"/>
    </source>
</evidence>
<comment type="caution">
    <text evidence="4">The sequence shown here is derived from an EMBL/GenBank/DDBJ whole genome shotgun (WGS) entry which is preliminary data.</text>
</comment>
<feature type="compositionally biased region" description="Polar residues" evidence="2">
    <location>
        <begin position="122"/>
        <end position="155"/>
    </location>
</feature>
<feature type="compositionally biased region" description="Basic and acidic residues" evidence="2">
    <location>
        <begin position="1310"/>
        <end position="1324"/>
    </location>
</feature>
<feature type="region of interest" description="Disordered" evidence="2">
    <location>
        <begin position="977"/>
        <end position="1085"/>
    </location>
</feature>
<dbReference type="Proteomes" id="UP001630127">
    <property type="component" value="Unassembled WGS sequence"/>
</dbReference>
<dbReference type="InterPro" id="IPR009738">
    <property type="entry name" value="BAT2_N"/>
</dbReference>
<feature type="compositionally biased region" description="Low complexity" evidence="2">
    <location>
        <begin position="54"/>
        <end position="73"/>
    </location>
</feature>
<feature type="compositionally biased region" description="Polar residues" evidence="2">
    <location>
        <begin position="1272"/>
        <end position="1290"/>
    </location>
</feature>
<organism evidence="4 5">
    <name type="scientific">Cinchona calisaya</name>
    <dbReference type="NCBI Taxonomy" id="153742"/>
    <lineage>
        <taxon>Eukaryota</taxon>
        <taxon>Viridiplantae</taxon>
        <taxon>Streptophyta</taxon>
        <taxon>Embryophyta</taxon>
        <taxon>Tracheophyta</taxon>
        <taxon>Spermatophyta</taxon>
        <taxon>Magnoliopsida</taxon>
        <taxon>eudicotyledons</taxon>
        <taxon>Gunneridae</taxon>
        <taxon>Pentapetalae</taxon>
        <taxon>asterids</taxon>
        <taxon>lamiids</taxon>
        <taxon>Gentianales</taxon>
        <taxon>Rubiaceae</taxon>
        <taxon>Cinchonoideae</taxon>
        <taxon>Cinchoneae</taxon>
        <taxon>Cinchona</taxon>
    </lineage>
</organism>
<feature type="compositionally biased region" description="Polar residues" evidence="2">
    <location>
        <begin position="739"/>
        <end position="757"/>
    </location>
</feature>
<feature type="compositionally biased region" description="Polar residues" evidence="2">
    <location>
        <begin position="232"/>
        <end position="245"/>
    </location>
</feature>